<feature type="coiled-coil region" evidence="1">
    <location>
        <begin position="2058"/>
        <end position="2085"/>
    </location>
</feature>
<name>A0A133XED2_9RHOO</name>
<dbReference type="Proteomes" id="UP000070186">
    <property type="component" value="Unassembled WGS sequence"/>
</dbReference>
<dbReference type="InterPro" id="IPR025085">
    <property type="entry name" value="pPIWI_RE_X"/>
</dbReference>
<feature type="region of interest" description="Disordered" evidence="2">
    <location>
        <begin position="936"/>
        <end position="964"/>
    </location>
</feature>
<dbReference type="InterPro" id="IPR040496">
    <property type="entry name" value="MID_pPIWI_RE"/>
</dbReference>
<accession>A0A133XED2</accession>
<dbReference type="Pfam" id="PF18157">
    <property type="entry name" value="MID_pPIWI_RE"/>
    <property type="match status" value="1"/>
</dbReference>
<protein>
    <submittedName>
        <fullName evidence="6">Uncharacterized protein</fullName>
    </submittedName>
</protein>
<sequence>MTTKSKIVWTKRKSKKAVDPKLLARRIDKTWLSTSPDMVTVTFGGTLQAALMDLRDAAKQLKKNLPIGSLRLMLQAHIDGVVSVDKDLGCDPTRKATPALMMYRDSDEDHQVIERILDCLNQWSIETLDFWAKPNGLGTPALRVKRSIAADCILLTGTTQPLVDSATGVPQFALIVRQICDRLAGETLFPGMGPCELVLPEFAAPNTLELMTLPKRAAQGNTSFSMVARVSVGTVPYSDELYLTLSAAKRVWAEKMPDGSNTGSRATAYVIAPNRPTVPVGVSRRKVNDIWTWGFDDEYAALCNSPGNTLPATLENAMKHIAFTDGQWWAGLPQTTRLYRRVASRTVFEGDELDLMLIAEPKLAGIIDGEVPFAVRSLRLNSKPRSAMLRAGDFGVAGICIAEDEEGEDGEGGDDNMSPDGEREAVVKFREQCSHVLEQIHDQAKPRLWIVGGEEIEQRYIEKAAELLFGDAVEVKKDPLPKDVHGLRADLPDSDLKARQRFESRVRAWVNSGLPEGIALYKGPKFVLICAAKDINRRSEDTVNRRAAIHVMCSLARASVHHVLPIEATSTEQAAGRATQAFIHRAQSAMMDVMLAHSGYILGAGEFVRGQLPEGAAPNAVYGIQALRRNAQRFTGETAICLVSYFRLSLASNVTEVSFGYKEGGKTSRSPWMRLADGLIWLGCQRQMQGDEEWLKREFQRLTLETLQEIGTQDPRAILFIDWQTLPALWSDLSDARLTKTPGVHLGHVNLSDAFPKMSFVRLRHGPAAAMPLRAWSETVFEAIREDAANAFTGEFSPDAYATTRKQLVELNPDAPKGIHAYGHFVGVMGYRKTTQTLRGLSCYRTMSRKVQVKDAPKGVFEERPILPAEIDASLPASIDITVMHCPEAVKPSEVASIAMGLRLGYAHYDDWTRLPAPLFFGRKIDDYIIKYPASEEDEAEGGAEPTPALPVPDEGDDGTVIGDGSVPIMQVVGELVEKEVNPAPAKSDAEAEETEKRCPEEEDGAGGRATSVACLVVPPAAKSREGLSLIEQAQQINVEDFLIYSHPKRSKIFRAIVQREFVVRVEPPYFVEFKGFFGKYEPVMKHRIRRSYQVLQDLGYVKRVGERRPPFEQYLDWIAGFLWHPQGASVIGSGTLDNNDALIPAVQRIINRYNATAEQPLPLREFERTTKINLKPLVDFVTEQNDDEALGWLIFTAAQTPAYGCAESIISNLTRVLGQHSEAALHYYIDCADACMQVIARHEEKRMDRLDRFDAIIKKRVFVPSSESPITSSFATNLIQQDTQKQPEDAETTRSAIVALVQSMVPGSDEFQDALHRLQELIQAWDRDDQQLRQAAEMNATMTQIVAACRAKAEGLIAIMAEIDNEGFLGVVRYEDPSLDDRDIAARELDTIEALTVNASTAKRDAHAFDETPVSIKSLTTSERRLRAQQADRLYAAVEEQFSLLLNALLASRHFILDGGGNGPDGGKNIENEIPTLAPVATLEAANVAPAAVPAKDDTLVLDALVIEPESAYEPEAAPQAVQLEEALQPEAVAAKVAESEVKEAEPIGKLVPEIETAFKAAPKAESPLLPVESVPLPEEKEKVVKVTSELASSAQLPQFQPELPGILEDRRVNEDFQKLMPIIAKRHYSLGSVYVAAIRNSISDPVVGSHCTILSALCNTMESIDCQFAIDTRIDVDLHDWLQNHTLESDSYASNICQGLGILAAGLVSTLFSGWASDTNDVRWTIIDAIKHPLTGVKEISDLVDHIASIDSKRVTLTREKFAVRGMSVELASKQAWQRAMVRATNWKKDSTIHSTWNHMGYLRMHDHIYGVGHPIGQCLAAIAKGDISRLRQTYDEARRRLEKPSATIVEAFKMVGEKSKPEGRYNTNACENISTTARFIRECIELVESGVKTGETLERNEREFLDTLHLRLTESVATMERMRRTNVLDYLYCEAAVIVFKAVLRLYEESEPGYCIPALQQRLLIQLPMDRAFMPSMKAEEGSSRALCSAEDVMQAIDELLAESLLDIDQPMSEAVVQPILMEALRGHIEARRFLPAFALATAMRSPVKLDPPLIQQYQKAKADLTQELQDARQRVTHAMSLSALSQKKAGDLLRVIETLNASNVGDNIGRPEGASNAYPDFPHALATLRESVLQVLSARLEDTRDKLLLDLKTIEESQGSDASRDIARIRGMLETNNPANLRTAHDALAIIGSGRRLPVYALNMDRNPAVEYEAFLRQLDTVRGHQPLLELLEQHLADPNFAQHPLIRDLEEEGRQNAIKFIAEWRGIFAERAMIRTAELAGKFFSSVGIAAPTSFPDTSRSSRYTRIAFDEKAFSALISNDVFIPPALGTPTFTVMGYIIPGNQPDNDIPSLIHDIAGTPTFILARTRLTLSKRARLSGRTPVILVDDNLVAYMALNPDERARRLMEIGCLTFHTFPYSADGTSVPKEMFFGRQRELEQLRQIKSLAILYGGRRLGKSSLLNQVERDMSNIAGTVAIYIPMNRDYHGGDHVLFAWRTVARALAGRGVIDPLPVETQDLAGVRTWVEQQLTSAKQKIKNCYLLLDEADDLMGRELDLQPEAVSLIGSFHQMVESIQPKITIRYVIAGLHNLTRMTTESNSALGKAETIALEPFSTGDDILRGIQLVTRPLAALGFFFGKGCEDLPLRILALCNYYPAFIQVYCKKLLEHMYNKRPQDQACAYIEGNDLDTVEKDHDLLTELQTKFGWTLDLDKRYKAIALVLADIYYHEIESGKNEGLTVGEIREYCEMVAGNHFKGMSAGAYESLVDEMRKLNVLEKHGSNYRLRNPSIAMLIGDRKRINHQLKVLAEQPPEKLRNHGDRRVIMEQNGSRIIFPMPVAWTSAQMEPIDNNLVIMAGNNLSGLVDLCNSTSKWLLAQETWLRTMSLSPTTANSLLEKMRRQATTAAHKAERHLIASPSNAWHAIDIPAFANLMPKAASLRVRLALIALPERLYEIAQAMKAGSLAGANRKASWTVVPVPPWSLDAVRFHIHENADVVDSTEACSAIVQAGCGFSKPIRDICQNHLTHDSALDAVAQTRCTLTPDLATFYRQIGWPSAITADQQKAMEQFLLYANGEKRNSSEVDEYLETYGLAPEDLLFLHWMGLLQEGEDGGWHVPELYHELLCGSVS</sequence>
<dbReference type="Pfam" id="PF13111">
    <property type="entry name" value="pPIWI_RE_X"/>
    <property type="match status" value="1"/>
</dbReference>
<keyword evidence="7" id="KW-1185">Reference proteome</keyword>
<dbReference type="InterPro" id="IPR027417">
    <property type="entry name" value="P-loop_NTPase"/>
</dbReference>
<feature type="domain" description="Prokaryotic pPIWI-RE MID" evidence="5">
    <location>
        <begin position="460"/>
        <end position="601"/>
    </location>
</feature>
<dbReference type="STRING" id="281362.AT959_15085"/>
<keyword evidence="1" id="KW-0175">Coiled coil</keyword>
<organism evidence="6 7">
    <name type="scientific">Dechloromonas denitrificans</name>
    <dbReference type="NCBI Taxonomy" id="281362"/>
    <lineage>
        <taxon>Bacteria</taxon>
        <taxon>Pseudomonadati</taxon>
        <taxon>Pseudomonadota</taxon>
        <taxon>Betaproteobacteria</taxon>
        <taxon>Rhodocyclales</taxon>
        <taxon>Azonexaceae</taxon>
        <taxon>Dechloromonas</taxon>
    </lineage>
</organism>
<comment type="caution">
    <text evidence="6">The sequence shown here is derived from an EMBL/GenBank/DDBJ whole genome shotgun (WGS) entry which is preliminary data.</text>
</comment>
<dbReference type="InterPro" id="IPR024996">
    <property type="entry name" value="RNaseH_pPIWI_RE"/>
</dbReference>
<evidence type="ECO:0000256" key="2">
    <source>
        <dbReference type="SAM" id="MobiDB-lite"/>
    </source>
</evidence>
<dbReference type="EMBL" id="LODL01000035">
    <property type="protein sequence ID" value="KXB29295.1"/>
    <property type="molecule type" value="Genomic_DNA"/>
</dbReference>
<feature type="domain" description="pPIWI-RE RNaseH" evidence="3">
    <location>
        <begin position="622"/>
        <end position="930"/>
    </location>
</feature>
<feature type="domain" description="pPIWI-RE module N-terminal" evidence="4">
    <location>
        <begin position="38"/>
        <end position="285"/>
    </location>
</feature>
<evidence type="ECO:0000259" key="3">
    <source>
        <dbReference type="Pfam" id="PF13032"/>
    </source>
</evidence>
<reference evidence="6 7" key="1">
    <citation type="submission" date="2015-12" db="EMBL/GenBank/DDBJ databases">
        <title>Nitrous oxide reduction kinetics distinguish bacteria harboring typical versus atypical NosZ.</title>
        <authorList>
            <person name="Yoon S."/>
            <person name="Nissen S."/>
            <person name="Park D."/>
            <person name="Sanford R.A."/>
            <person name="Loeffler F.E."/>
        </authorList>
    </citation>
    <scope>NUCLEOTIDE SEQUENCE [LARGE SCALE GENOMIC DNA]</scope>
    <source>
        <strain evidence="6 7">ATCC BAA-841</strain>
    </source>
</reference>
<evidence type="ECO:0000256" key="1">
    <source>
        <dbReference type="SAM" id="Coils"/>
    </source>
</evidence>
<dbReference type="RefSeq" id="WP_066884628.1">
    <property type="nucleotide sequence ID" value="NZ_LODL01000035.1"/>
</dbReference>
<feature type="region of interest" description="Disordered" evidence="2">
    <location>
        <begin position="980"/>
        <end position="1007"/>
    </location>
</feature>
<dbReference type="Pfam" id="PF13032">
    <property type="entry name" value="RNaseH_pPIWI_RE"/>
    <property type="match status" value="1"/>
</dbReference>
<evidence type="ECO:0000313" key="6">
    <source>
        <dbReference type="EMBL" id="KXB29295.1"/>
    </source>
</evidence>
<dbReference type="SUPFAM" id="SSF52540">
    <property type="entry name" value="P-loop containing nucleoside triphosphate hydrolases"/>
    <property type="match status" value="1"/>
</dbReference>
<dbReference type="Gene3D" id="3.40.50.300">
    <property type="entry name" value="P-loop containing nucleotide triphosphate hydrolases"/>
    <property type="match status" value="1"/>
</dbReference>
<evidence type="ECO:0000259" key="4">
    <source>
        <dbReference type="Pfam" id="PF13111"/>
    </source>
</evidence>
<evidence type="ECO:0000313" key="7">
    <source>
        <dbReference type="Proteomes" id="UP000070186"/>
    </source>
</evidence>
<gene>
    <name evidence="6" type="ORF">AT959_15085</name>
</gene>
<evidence type="ECO:0000259" key="5">
    <source>
        <dbReference type="Pfam" id="PF18157"/>
    </source>
</evidence>
<proteinExistence type="predicted"/>